<evidence type="ECO:0000313" key="1">
    <source>
        <dbReference type="EMBL" id="KYO28334.1"/>
    </source>
</evidence>
<name>A0A151MV27_ALLMI</name>
<dbReference type="AlphaFoldDB" id="A0A151MV27"/>
<evidence type="ECO:0000313" key="2">
    <source>
        <dbReference type="Proteomes" id="UP000050525"/>
    </source>
</evidence>
<comment type="caution">
    <text evidence="1">The sequence shown here is derived from an EMBL/GenBank/DDBJ whole genome shotgun (WGS) entry which is preliminary data.</text>
</comment>
<reference evidence="1 2" key="1">
    <citation type="journal article" date="2012" name="Genome Biol.">
        <title>Sequencing three crocodilian genomes to illuminate the evolution of archosaurs and amniotes.</title>
        <authorList>
            <person name="St John J.A."/>
            <person name="Braun E.L."/>
            <person name="Isberg S.R."/>
            <person name="Miles L.G."/>
            <person name="Chong A.Y."/>
            <person name="Gongora J."/>
            <person name="Dalzell P."/>
            <person name="Moran C."/>
            <person name="Bed'hom B."/>
            <person name="Abzhanov A."/>
            <person name="Burgess S.C."/>
            <person name="Cooksey A.M."/>
            <person name="Castoe T.A."/>
            <person name="Crawford N.G."/>
            <person name="Densmore L.D."/>
            <person name="Drew J.C."/>
            <person name="Edwards S.V."/>
            <person name="Faircloth B.C."/>
            <person name="Fujita M.K."/>
            <person name="Greenwold M.J."/>
            <person name="Hoffmann F.G."/>
            <person name="Howard J.M."/>
            <person name="Iguchi T."/>
            <person name="Janes D.E."/>
            <person name="Khan S.Y."/>
            <person name="Kohno S."/>
            <person name="de Koning A.J."/>
            <person name="Lance S.L."/>
            <person name="McCarthy F.M."/>
            <person name="McCormack J.E."/>
            <person name="Merchant M.E."/>
            <person name="Peterson D.G."/>
            <person name="Pollock D.D."/>
            <person name="Pourmand N."/>
            <person name="Raney B.J."/>
            <person name="Roessler K.A."/>
            <person name="Sanford J.R."/>
            <person name="Sawyer R.H."/>
            <person name="Schmidt C.J."/>
            <person name="Triplett E.W."/>
            <person name="Tuberville T.D."/>
            <person name="Venegas-Anaya M."/>
            <person name="Howard J.T."/>
            <person name="Jarvis E.D."/>
            <person name="Guillette L.J.Jr."/>
            <person name="Glenn T.C."/>
            <person name="Green R.E."/>
            <person name="Ray D.A."/>
        </authorList>
    </citation>
    <scope>NUCLEOTIDE SEQUENCE [LARGE SCALE GENOMIC DNA]</scope>
    <source>
        <strain evidence="1">KSC_2009_1</strain>
    </source>
</reference>
<gene>
    <name evidence="1" type="ORF">Y1Q_0015944</name>
</gene>
<accession>A0A151MV27</accession>
<sequence length="70" mass="8240">MKIVTYWLKYVKVCNRINFFIKEEAVKPIDKSLDYMWKTQALLSALFLPFYVTLGQVESHLINESAIRSP</sequence>
<dbReference type="EMBL" id="AKHW03004924">
    <property type="protein sequence ID" value="KYO28334.1"/>
    <property type="molecule type" value="Genomic_DNA"/>
</dbReference>
<protein>
    <submittedName>
        <fullName evidence="1">Uncharacterized protein</fullName>
    </submittedName>
</protein>
<proteinExistence type="predicted"/>
<dbReference type="Proteomes" id="UP000050525">
    <property type="component" value="Unassembled WGS sequence"/>
</dbReference>
<keyword evidence="2" id="KW-1185">Reference proteome</keyword>
<organism evidence="1 2">
    <name type="scientific">Alligator mississippiensis</name>
    <name type="common">American alligator</name>
    <dbReference type="NCBI Taxonomy" id="8496"/>
    <lineage>
        <taxon>Eukaryota</taxon>
        <taxon>Metazoa</taxon>
        <taxon>Chordata</taxon>
        <taxon>Craniata</taxon>
        <taxon>Vertebrata</taxon>
        <taxon>Euteleostomi</taxon>
        <taxon>Archelosauria</taxon>
        <taxon>Archosauria</taxon>
        <taxon>Crocodylia</taxon>
        <taxon>Alligatoridae</taxon>
        <taxon>Alligatorinae</taxon>
        <taxon>Alligator</taxon>
    </lineage>
</organism>